<keyword evidence="4" id="KW-1185">Reference proteome</keyword>
<dbReference type="AlphaFoldDB" id="A0A0F0L3Z0"/>
<organism evidence="3 4">
    <name type="scientific">Microbacterium foliorum</name>
    <dbReference type="NCBI Taxonomy" id="104336"/>
    <lineage>
        <taxon>Bacteria</taxon>
        <taxon>Bacillati</taxon>
        <taxon>Actinomycetota</taxon>
        <taxon>Actinomycetes</taxon>
        <taxon>Micrococcales</taxon>
        <taxon>Microbacteriaceae</taxon>
        <taxon>Microbacterium</taxon>
    </lineage>
</organism>
<dbReference type="Proteomes" id="UP000033572">
    <property type="component" value="Unassembled WGS sequence"/>
</dbReference>
<gene>
    <name evidence="3" type="ORF">RN50_00115</name>
</gene>
<reference evidence="3 4" key="1">
    <citation type="submission" date="2015-02" db="EMBL/GenBank/DDBJ databases">
        <title>Draft genome sequences of ten Microbacterium spp. with emphasis on heavy metal contaminated environments.</title>
        <authorList>
            <person name="Corretto E."/>
        </authorList>
    </citation>
    <scope>NUCLEOTIDE SEQUENCE [LARGE SCALE GENOMIC DNA]</scope>
    <source>
        <strain evidence="3 4">DSM 12966</strain>
    </source>
</reference>
<feature type="chain" id="PRO_5039552952" evidence="2">
    <location>
        <begin position="31"/>
        <end position="428"/>
    </location>
</feature>
<comment type="caution">
    <text evidence="3">The sequence shown here is derived from an EMBL/GenBank/DDBJ whole genome shotgun (WGS) entry which is preliminary data.</text>
</comment>
<feature type="signal peptide" evidence="2">
    <location>
        <begin position="1"/>
        <end position="30"/>
    </location>
</feature>
<dbReference type="KEGG" id="mfol:DXT68_04995"/>
<dbReference type="Gene3D" id="3.40.1000.70">
    <property type="entry name" value="PknH-like extracellular domain"/>
    <property type="match status" value="1"/>
</dbReference>
<keyword evidence="2" id="KW-0732">Signal</keyword>
<protein>
    <submittedName>
        <fullName evidence="3">Uncharacterized protein</fullName>
    </submittedName>
</protein>
<dbReference type="InterPro" id="IPR038232">
    <property type="entry name" value="PknH-like_Extracell_sf"/>
</dbReference>
<dbReference type="PROSITE" id="PS51257">
    <property type="entry name" value="PROKAR_LIPOPROTEIN"/>
    <property type="match status" value="1"/>
</dbReference>
<sequence length="428" mass="43785">MRVVNRGRVQVVIGVVGVGALLALTACAPAEEASPPPSPTPESSSPEPYSGPVSFVADEVSWLLPSADDIVTLIPSAVDVSGPSDVLEQISDGGGPEFAPAICGVLYMEQTLGSLATRTMSWSMPSDTEFSRNSVVAMQFADEAHAAARMDQLERAAAECGEFDYDGRNTFESVVAEEQDGVRALAGALNADPSSGGWRVFHGFAAVGNAVVHLQTSLPESAPIDPAAAAELLQATAISGESELVEKLTATPPATSTEPVGDAAGPWGEWSITGSGVGPIRLGDTLDEVAAAVPDATVTPPAYDGGASIFTSPDGVSSLSVTVAESETISEITVGAVSDEEEAGADGTASPHALEVRIGDPLSSAVSAFPSGTRVHVVSSGQWAYFVADRDGRLLVFHTARDDAGAPDARIIGITTADATLRGDLTVE</sequence>
<dbReference type="EMBL" id="JYIU01000016">
    <property type="protein sequence ID" value="KJL27050.1"/>
    <property type="molecule type" value="Genomic_DNA"/>
</dbReference>
<evidence type="ECO:0000313" key="3">
    <source>
        <dbReference type="EMBL" id="KJL27050.1"/>
    </source>
</evidence>
<feature type="region of interest" description="Disordered" evidence="1">
    <location>
        <begin position="30"/>
        <end position="51"/>
    </location>
</feature>
<proteinExistence type="predicted"/>
<accession>A0A0F0L3Z0</accession>
<feature type="compositionally biased region" description="Low complexity" evidence="1">
    <location>
        <begin position="41"/>
        <end position="51"/>
    </location>
</feature>
<name>A0A0F0L3Z0_9MICO</name>
<evidence type="ECO:0000313" key="4">
    <source>
        <dbReference type="Proteomes" id="UP000033572"/>
    </source>
</evidence>
<evidence type="ECO:0000256" key="1">
    <source>
        <dbReference type="SAM" id="MobiDB-lite"/>
    </source>
</evidence>
<evidence type="ECO:0000256" key="2">
    <source>
        <dbReference type="SAM" id="SignalP"/>
    </source>
</evidence>
<dbReference type="PATRIC" id="fig|104336.4.peg.120"/>